<dbReference type="EMBL" id="JAEVLS010000002">
    <property type="protein sequence ID" value="MBM0104688.1"/>
    <property type="molecule type" value="Genomic_DNA"/>
</dbReference>
<evidence type="ECO:0000256" key="3">
    <source>
        <dbReference type="ARBA" id="ARBA00010358"/>
    </source>
</evidence>
<evidence type="ECO:0000256" key="14">
    <source>
        <dbReference type="ARBA" id="ARBA00031542"/>
    </source>
</evidence>
<comment type="caution">
    <text evidence="17">The sequence shown here is derived from an EMBL/GenBank/DDBJ whole genome shotgun (WGS) entry which is preliminary data.</text>
</comment>
<evidence type="ECO:0000256" key="10">
    <source>
        <dbReference type="ARBA" id="ARBA00023098"/>
    </source>
</evidence>
<name>A0ABS1WUP4_9GAMM</name>
<dbReference type="RefSeq" id="WP_203166682.1">
    <property type="nucleotide sequence ID" value="NZ_JAEVLS010000002.1"/>
</dbReference>
<evidence type="ECO:0000256" key="12">
    <source>
        <dbReference type="ARBA" id="ARBA00023186"/>
    </source>
</evidence>
<evidence type="ECO:0000256" key="11">
    <source>
        <dbReference type="ARBA" id="ARBA00023136"/>
    </source>
</evidence>
<dbReference type="Proteomes" id="UP000661077">
    <property type="component" value="Unassembled WGS sequence"/>
</dbReference>
<comment type="subcellular location">
    <subcellularLocation>
        <location evidence="2">Cell inner membrane</location>
        <topology evidence="2">Single-pass membrane protein</topology>
        <orientation evidence="2">Periplasmic side</orientation>
    </subcellularLocation>
</comment>
<feature type="region of interest" description="Disordered" evidence="16">
    <location>
        <begin position="216"/>
        <end position="239"/>
    </location>
</feature>
<evidence type="ECO:0000256" key="16">
    <source>
        <dbReference type="SAM" id="MobiDB-lite"/>
    </source>
</evidence>
<dbReference type="SUPFAM" id="SSF158855">
    <property type="entry name" value="Lipase chaperone-like"/>
    <property type="match status" value="1"/>
</dbReference>
<reference evidence="17 18" key="1">
    <citation type="journal article" date="2021" name="Int. J. Syst. Evol. Microbiol.">
        <title>Steroidobacter gossypii sp. nov., isolated from soil of cotton cropping field.</title>
        <authorList>
            <person name="Huang R."/>
            <person name="Yang S."/>
            <person name="Zhen C."/>
            <person name="Liu W."/>
        </authorList>
    </citation>
    <scope>NUCLEOTIDE SEQUENCE [LARGE SCALE GENOMIC DNA]</scope>
    <source>
        <strain evidence="17 18">S1-65</strain>
    </source>
</reference>
<accession>A0ABS1WUP4</accession>
<feature type="region of interest" description="Disordered" evidence="16">
    <location>
        <begin position="32"/>
        <end position="89"/>
    </location>
</feature>
<gene>
    <name evidence="17" type="ORF">JM946_08015</name>
</gene>
<keyword evidence="8" id="KW-0442">Lipid degradation</keyword>
<evidence type="ECO:0000313" key="18">
    <source>
        <dbReference type="Proteomes" id="UP000661077"/>
    </source>
</evidence>
<keyword evidence="5" id="KW-1003">Cell membrane</keyword>
<organism evidence="17 18">
    <name type="scientific">Steroidobacter gossypii</name>
    <dbReference type="NCBI Taxonomy" id="2805490"/>
    <lineage>
        <taxon>Bacteria</taxon>
        <taxon>Pseudomonadati</taxon>
        <taxon>Pseudomonadota</taxon>
        <taxon>Gammaproteobacteria</taxon>
        <taxon>Steroidobacterales</taxon>
        <taxon>Steroidobacteraceae</taxon>
        <taxon>Steroidobacter</taxon>
    </lineage>
</organism>
<evidence type="ECO:0000256" key="1">
    <source>
        <dbReference type="ARBA" id="ARBA00003280"/>
    </source>
</evidence>
<evidence type="ECO:0000256" key="4">
    <source>
        <dbReference type="ARBA" id="ARBA00019692"/>
    </source>
</evidence>
<evidence type="ECO:0000256" key="2">
    <source>
        <dbReference type="ARBA" id="ARBA00004383"/>
    </source>
</evidence>
<feature type="compositionally biased region" description="Basic and acidic residues" evidence="16">
    <location>
        <begin position="50"/>
        <end position="60"/>
    </location>
</feature>
<feature type="compositionally biased region" description="Low complexity" evidence="16">
    <location>
        <begin position="63"/>
        <end position="73"/>
    </location>
</feature>
<evidence type="ECO:0000313" key="17">
    <source>
        <dbReference type="EMBL" id="MBM0104688.1"/>
    </source>
</evidence>
<keyword evidence="11" id="KW-0472">Membrane</keyword>
<keyword evidence="18" id="KW-1185">Reference proteome</keyword>
<sequence length="239" mass="25721">MQRNLISAVLVAAAVGVAASWWWRADVPKTTESLPLRDQPAPAPTVTAKAEQDVAEREPNMDAATSGTAATTSEQTGSPAKTDPEQPFRVDSAGKLVVDEQTRLNMEALFAQTDAADLGEAQQKITQQLPAAAAAEAVRLLERYDNYSKAQRQAYPPGVAPATEEAALAELEGLHALRVAHFGPETAMALYGKEEALTRSLIELMRVEKDQGLTMEEKAARAQQLYDSRPELSPGDRGP</sequence>
<evidence type="ECO:0000256" key="15">
    <source>
        <dbReference type="ARBA" id="ARBA00033028"/>
    </source>
</evidence>
<evidence type="ECO:0000256" key="8">
    <source>
        <dbReference type="ARBA" id="ARBA00022963"/>
    </source>
</evidence>
<evidence type="ECO:0000256" key="9">
    <source>
        <dbReference type="ARBA" id="ARBA00022989"/>
    </source>
</evidence>
<keyword evidence="9" id="KW-1133">Transmembrane helix</keyword>
<protein>
    <recommendedName>
        <fullName evidence="4">Lipase chaperone</fullName>
    </recommendedName>
    <alternativeName>
        <fullName evidence="15">Lipase foldase</fullName>
    </alternativeName>
    <alternativeName>
        <fullName evidence="13">Lipase helper protein</fullName>
    </alternativeName>
    <alternativeName>
        <fullName evidence="14">Lipase modulator</fullName>
    </alternativeName>
</protein>
<evidence type="ECO:0000256" key="6">
    <source>
        <dbReference type="ARBA" id="ARBA00022519"/>
    </source>
</evidence>
<dbReference type="InterPro" id="IPR004961">
    <property type="entry name" value="Lipase_chaperone"/>
</dbReference>
<dbReference type="Pfam" id="PF03280">
    <property type="entry name" value="Lipase_chap"/>
    <property type="match status" value="1"/>
</dbReference>
<keyword evidence="10" id="KW-0443">Lipid metabolism</keyword>
<keyword evidence="12" id="KW-0143">Chaperone</keyword>
<comment type="function">
    <text evidence="1">May be involved in the folding of the extracellular lipase during its passage through the periplasm.</text>
</comment>
<comment type="similarity">
    <text evidence="3">Belongs to the lipase chaperone family.</text>
</comment>
<evidence type="ECO:0000256" key="13">
    <source>
        <dbReference type="ARBA" id="ARBA00030948"/>
    </source>
</evidence>
<keyword evidence="6" id="KW-0997">Cell inner membrane</keyword>
<keyword evidence="7" id="KW-0812">Transmembrane</keyword>
<proteinExistence type="inferred from homology"/>
<evidence type="ECO:0000256" key="5">
    <source>
        <dbReference type="ARBA" id="ARBA00022475"/>
    </source>
</evidence>
<evidence type="ECO:0000256" key="7">
    <source>
        <dbReference type="ARBA" id="ARBA00022692"/>
    </source>
</evidence>